<evidence type="ECO:0000256" key="3">
    <source>
        <dbReference type="ARBA" id="ARBA00022439"/>
    </source>
</evidence>
<dbReference type="InterPro" id="IPR008139">
    <property type="entry name" value="SaposinB_dom"/>
</dbReference>
<evidence type="ECO:0000256" key="11">
    <source>
        <dbReference type="ARBA" id="ARBA00041094"/>
    </source>
</evidence>
<dbReference type="GO" id="GO:0006665">
    <property type="term" value="P:sphingolipid metabolic process"/>
    <property type="evidence" value="ECO:0007669"/>
    <property type="project" value="InterPro"/>
</dbReference>
<reference evidence="15" key="2">
    <citation type="submission" date="2025-08" db="UniProtKB">
        <authorList>
            <consortium name="Ensembl"/>
        </authorList>
    </citation>
    <scope>IDENTIFICATION</scope>
</reference>
<feature type="domain" description="Saposin B-type" evidence="14">
    <location>
        <begin position="156"/>
        <end position="237"/>
    </location>
</feature>
<evidence type="ECO:0000256" key="8">
    <source>
        <dbReference type="ARBA" id="ARBA00023157"/>
    </source>
</evidence>
<dbReference type="GO" id="GO:0005576">
    <property type="term" value="C:extracellular region"/>
    <property type="evidence" value="ECO:0007669"/>
    <property type="project" value="UniProtKB-SubCell"/>
</dbReference>
<feature type="signal peptide" evidence="13">
    <location>
        <begin position="1"/>
        <end position="22"/>
    </location>
</feature>
<dbReference type="InterPro" id="IPR007856">
    <property type="entry name" value="SapB_1"/>
</dbReference>
<keyword evidence="8" id="KW-1015">Disulfide bond</keyword>
<evidence type="ECO:0000256" key="9">
    <source>
        <dbReference type="ARBA" id="ARBA00023180"/>
    </source>
</evidence>
<protein>
    <recommendedName>
        <fullName evidence="11">Pulmonary surfactant-associated protein B</fullName>
    </recommendedName>
    <alternativeName>
        <fullName evidence="12">Pulmonary surfactant-associated proteolipid SPL(Phe)</fullName>
    </alternativeName>
</protein>
<keyword evidence="5" id="KW-0305">Gaseous exchange</keyword>
<dbReference type="GO" id="GO:0016020">
    <property type="term" value="C:membrane"/>
    <property type="evidence" value="ECO:0007669"/>
    <property type="project" value="GOC"/>
</dbReference>
<keyword evidence="9" id="KW-0325">Glycoprotein</keyword>
<reference evidence="15" key="3">
    <citation type="submission" date="2025-09" db="UniProtKB">
        <authorList>
            <consortium name="Ensembl"/>
        </authorList>
    </citation>
    <scope>IDENTIFICATION</scope>
</reference>
<reference evidence="15 16" key="1">
    <citation type="submission" date="2020-10" db="EMBL/GenBank/DDBJ databases">
        <title>Pygocentrus nattereri (red-bellied piranha) genome, fPygNat1, primary haplotype.</title>
        <authorList>
            <person name="Myers G."/>
            <person name="Meyer A."/>
            <person name="Karagic N."/>
            <person name="Pippel M."/>
            <person name="Winkler S."/>
            <person name="Tracey A."/>
            <person name="Wood J."/>
            <person name="Formenti G."/>
            <person name="Howe K."/>
            <person name="Fedrigo O."/>
            <person name="Jarvis E.D."/>
        </authorList>
    </citation>
    <scope>NUCLEOTIDE SEQUENCE [LARGE SCALE GENOMIC DNA]</scope>
</reference>
<dbReference type="GO" id="GO:0007585">
    <property type="term" value="P:respiratory gaseous exchange by respiratory system"/>
    <property type="evidence" value="ECO:0007669"/>
    <property type="project" value="UniProtKB-KW"/>
</dbReference>
<dbReference type="PRINTS" id="PR01797">
    <property type="entry name" value="SAPOSIN"/>
</dbReference>
<dbReference type="InterPro" id="IPR008373">
    <property type="entry name" value="Saposin"/>
</dbReference>
<keyword evidence="6 13" id="KW-0732">Signal</keyword>
<evidence type="ECO:0000256" key="6">
    <source>
        <dbReference type="ARBA" id="ARBA00022729"/>
    </source>
</evidence>
<comment type="function">
    <text evidence="10">Pulmonary surfactant-associated proteins promote alveolar stability by lowering the surface tension at the air-liquid interface in the peripheral air spaces. SP-B increases the collapse pressure of palmitic acid to nearly 70 millinewtons per meter.</text>
</comment>
<evidence type="ECO:0000313" key="15">
    <source>
        <dbReference type="Ensembl" id="ENSPNAP00000051522.1"/>
    </source>
</evidence>
<dbReference type="PANTHER" id="PTHR11480">
    <property type="entry name" value="SAPOSIN-RELATED"/>
    <property type="match status" value="1"/>
</dbReference>
<dbReference type="AlphaFoldDB" id="A0AAR2JML9"/>
<comment type="subcellular location">
    <subcellularLocation>
        <location evidence="1">Secreted</location>
        <location evidence="1">Extracellular space</location>
        <location evidence="1">Surface film</location>
    </subcellularLocation>
</comment>
<dbReference type="GeneTree" id="ENSGT00940000164890"/>
<comment type="subunit">
    <text evidence="2">Homodimer; disulfide-linked.</text>
</comment>
<dbReference type="InterPro" id="IPR051428">
    <property type="entry name" value="Sphingo_Act-Surfact_Prot"/>
</dbReference>
<keyword evidence="4" id="KW-0964">Secreted</keyword>
<evidence type="ECO:0000259" key="14">
    <source>
        <dbReference type="PROSITE" id="PS50015"/>
    </source>
</evidence>
<evidence type="ECO:0000256" key="7">
    <source>
        <dbReference type="ARBA" id="ARBA00022737"/>
    </source>
</evidence>
<evidence type="ECO:0000256" key="10">
    <source>
        <dbReference type="ARBA" id="ARBA00037221"/>
    </source>
</evidence>
<evidence type="ECO:0000256" key="4">
    <source>
        <dbReference type="ARBA" id="ARBA00022525"/>
    </source>
</evidence>
<dbReference type="SUPFAM" id="SSF47862">
    <property type="entry name" value="Saposin"/>
    <property type="match status" value="3"/>
</dbReference>
<evidence type="ECO:0000256" key="1">
    <source>
        <dbReference type="ARBA" id="ARBA00004364"/>
    </source>
</evidence>
<dbReference type="Pfam" id="PF05184">
    <property type="entry name" value="SapB_1"/>
    <property type="match status" value="1"/>
</dbReference>
<dbReference type="Proteomes" id="UP001501920">
    <property type="component" value="Chromosome 20"/>
</dbReference>
<accession>A0AAR2JML9</accession>
<dbReference type="PANTHER" id="PTHR11480:SF99">
    <property type="entry name" value="SURFACTANT PROTEIN BB"/>
    <property type="match status" value="1"/>
</dbReference>
<feature type="domain" description="Saposin B-type" evidence="14">
    <location>
        <begin position="40"/>
        <end position="124"/>
    </location>
</feature>
<keyword evidence="7" id="KW-0677">Repeat</keyword>
<proteinExistence type="predicted"/>
<sequence>MLLGSAAICLLALASVLPAGQARIIGPHSPPLKTSSLSMAENTCNDCTKIIEVFLDMLSKPDTQGLIRDSVIQLCGRLPGTTAITDCIEKVKTYLPVVIKGLISFATHKEGDICMVLGLCTVQQESKTPGVLHVSLEAGGFLQAQPSTGTSHEVQISPQCTFCLFIIKKLEDMLPKERTEKSIVEALEKICSYLPEHYKEQCNNFLETYGKQIIDFLLTSATPHTICMLLHLCLVQQRPAMVPYLPSDCQSCKTLVILTQIGLGQNATEHQTSSMLWKTCLHHPNALPGCELFIQRHGLALVRILGKQDEAVTACQVILQVKQNIFFNSQLLS</sequence>
<dbReference type="PROSITE" id="PS50015">
    <property type="entry name" value="SAP_B"/>
    <property type="match status" value="2"/>
</dbReference>
<evidence type="ECO:0000256" key="5">
    <source>
        <dbReference type="ARBA" id="ARBA00022713"/>
    </source>
</evidence>
<evidence type="ECO:0000313" key="16">
    <source>
        <dbReference type="Proteomes" id="UP001501920"/>
    </source>
</evidence>
<evidence type="ECO:0000256" key="13">
    <source>
        <dbReference type="SAM" id="SignalP"/>
    </source>
</evidence>
<name>A0AAR2JML9_PYGNA</name>
<dbReference type="GO" id="GO:0005764">
    <property type="term" value="C:lysosome"/>
    <property type="evidence" value="ECO:0007669"/>
    <property type="project" value="InterPro"/>
</dbReference>
<dbReference type="InterPro" id="IPR011001">
    <property type="entry name" value="Saposin-like"/>
</dbReference>
<evidence type="ECO:0000256" key="2">
    <source>
        <dbReference type="ARBA" id="ARBA00011748"/>
    </source>
</evidence>
<organism evidence="15 16">
    <name type="scientific">Pygocentrus nattereri</name>
    <name type="common">Red-bellied piranha</name>
    <dbReference type="NCBI Taxonomy" id="42514"/>
    <lineage>
        <taxon>Eukaryota</taxon>
        <taxon>Metazoa</taxon>
        <taxon>Chordata</taxon>
        <taxon>Craniata</taxon>
        <taxon>Vertebrata</taxon>
        <taxon>Euteleostomi</taxon>
        <taxon>Actinopterygii</taxon>
        <taxon>Neopterygii</taxon>
        <taxon>Teleostei</taxon>
        <taxon>Ostariophysi</taxon>
        <taxon>Characiformes</taxon>
        <taxon>Characoidei</taxon>
        <taxon>Pygocentrus</taxon>
    </lineage>
</organism>
<dbReference type="Gene3D" id="1.10.225.10">
    <property type="entry name" value="Saposin-like"/>
    <property type="match status" value="2"/>
</dbReference>
<dbReference type="Ensembl" id="ENSPNAT00000069841.1">
    <property type="protein sequence ID" value="ENSPNAP00000051522.1"/>
    <property type="gene ID" value="ENSPNAG00000018845.2"/>
</dbReference>
<evidence type="ECO:0000256" key="12">
    <source>
        <dbReference type="ARBA" id="ARBA00041785"/>
    </source>
</evidence>
<dbReference type="Pfam" id="PF03489">
    <property type="entry name" value="SapB_2"/>
    <property type="match status" value="1"/>
</dbReference>
<feature type="chain" id="PRO_5043389331" description="Pulmonary surfactant-associated protein B" evidence="13">
    <location>
        <begin position="23"/>
        <end position="333"/>
    </location>
</feature>
<dbReference type="SMART" id="SM00741">
    <property type="entry name" value="SapB"/>
    <property type="match status" value="3"/>
</dbReference>
<dbReference type="FunFam" id="1.10.225.10:FF:000008">
    <property type="entry name" value="Pulmonary surfactant-associated protein B"/>
    <property type="match status" value="1"/>
</dbReference>
<keyword evidence="3" id="KW-0767">Surface film</keyword>
<keyword evidence="16" id="KW-1185">Reference proteome</keyword>
<dbReference type="InterPro" id="IPR008138">
    <property type="entry name" value="SapB_2"/>
</dbReference>